<name>A0A918L926_9PSEU</name>
<evidence type="ECO:0000313" key="1">
    <source>
        <dbReference type="EMBL" id="GGS21199.1"/>
    </source>
</evidence>
<organism evidence="1 2">
    <name type="scientific">Actinokineospora fastidiosa</name>
    <dbReference type="NCBI Taxonomy" id="1816"/>
    <lineage>
        <taxon>Bacteria</taxon>
        <taxon>Bacillati</taxon>
        <taxon>Actinomycetota</taxon>
        <taxon>Actinomycetes</taxon>
        <taxon>Pseudonocardiales</taxon>
        <taxon>Pseudonocardiaceae</taxon>
        <taxon>Actinokineospora</taxon>
    </lineage>
</organism>
<dbReference type="EMBL" id="BMRB01000001">
    <property type="protein sequence ID" value="GGS21199.1"/>
    <property type="molecule type" value="Genomic_DNA"/>
</dbReference>
<dbReference type="AlphaFoldDB" id="A0A918L926"/>
<comment type="caution">
    <text evidence="1">The sequence shown here is derived from an EMBL/GenBank/DDBJ whole genome shotgun (WGS) entry which is preliminary data.</text>
</comment>
<evidence type="ECO:0000313" key="2">
    <source>
        <dbReference type="Proteomes" id="UP000660680"/>
    </source>
</evidence>
<dbReference type="Proteomes" id="UP000660680">
    <property type="component" value="Unassembled WGS sequence"/>
</dbReference>
<dbReference type="RefSeq" id="WP_189209264.1">
    <property type="nucleotide sequence ID" value="NZ_BMRB01000001.1"/>
</dbReference>
<proteinExistence type="predicted"/>
<gene>
    <name evidence="1" type="ORF">GCM10010171_12360</name>
</gene>
<reference evidence="1" key="1">
    <citation type="journal article" date="2014" name="Int. J. Syst. Evol. Microbiol.">
        <title>Complete genome sequence of Corynebacterium casei LMG S-19264T (=DSM 44701T), isolated from a smear-ripened cheese.</title>
        <authorList>
            <consortium name="US DOE Joint Genome Institute (JGI-PGF)"/>
            <person name="Walter F."/>
            <person name="Albersmeier A."/>
            <person name="Kalinowski J."/>
            <person name="Ruckert C."/>
        </authorList>
    </citation>
    <scope>NUCLEOTIDE SEQUENCE</scope>
    <source>
        <strain evidence="1">JCM 3276</strain>
    </source>
</reference>
<keyword evidence="2" id="KW-1185">Reference proteome</keyword>
<reference evidence="1" key="2">
    <citation type="submission" date="2020-09" db="EMBL/GenBank/DDBJ databases">
        <authorList>
            <person name="Sun Q."/>
            <person name="Ohkuma M."/>
        </authorList>
    </citation>
    <scope>NUCLEOTIDE SEQUENCE</scope>
    <source>
        <strain evidence="1">JCM 3276</strain>
    </source>
</reference>
<sequence length="327" mass="36745">MAKQAYSIHLMQVARNRKPEYPFDMGNLDGTNLDFLTLFHGFLMDVQGTPLVNRRSNLYLTVESVEPKGRTIAFTADQGRFGTEGKLVDVQSGSMTKTISENESAVTTTRNLVVASDGGPFALLLGERYGNHSSVGTVLSTFYRAFVHRFREQGFVFRGEGYVDQEAWDAYLQEAEMKTIQVNKYEASSDIADGFIRRSIGKIVCEVRPKRGEGSFTRKVRDQLLGGELKAHSIIGIEEDPSDEVELTLNDGRQQKRLLIGKSKVPVLLYPLTEGDEERLSDQQVLDTMLAKVSDLQTRVGMNLPATWKTEEWTLDQLDVKMAAYRE</sequence>
<protein>
    <submittedName>
        <fullName evidence="1">Uncharacterized protein</fullName>
    </submittedName>
</protein>
<accession>A0A918L926</accession>